<dbReference type="Pfam" id="PF01594">
    <property type="entry name" value="AI-2E_transport"/>
    <property type="match status" value="1"/>
</dbReference>
<feature type="compositionally biased region" description="Low complexity" evidence="8">
    <location>
        <begin position="145"/>
        <end position="158"/>
    </location>
</feature>
<keyword evidence="7 9" id="KW-0472">Membrane</keyword>
<keyword evidence="4" id="KW-1003">Cell membrane</keyword>
<dbReference type="AlphaFoldDB" id="A0A8G2BZX4"/>
<feature type="region of interest" description="Disordered" evidence="8">
    <location>
        <begin position="139"/>
        <end position="164"/>
    </location>
</feature>
<evidence type="ECO:0000256" key="2">
    <source>
        <dbReference type="ARBA" id="ARBA00009773"/>
    </source>
</evidence>
<reference evidence="10 11" key="1">
    <citation type="submission" date="2016-10" db="EMBL/GenBank/DDBJ databases">
        <authorList>
            <person name="Varghese N."/>
            <person name="Submissions S."/>
        </authorList>
    </citation>
    <scope>NUCLEOTIDE SEQUENCE [LARGE SCALE GENOMIC DNA]</scope>
    <source>
        <strain evidence="10 11">DSM 1741</strain>
    </source>
</reference>
<evidence type="ECO:0000256" key="7">
    <source>
        <dbReference type="ARBA" id="ARBA00023136"/>
    </source>
</evidence>
<evidence type="ECO:0000256" key="1">
    <source>
        <dbReference type="ARBA" id="ARBA00004651"/>
    </source>
</evidence>
<evidence type="ECO:0000256" key="5">
    <source>
        <dbReference type="ARBA" id="ARBA00022692"/>
    </source>
</evidence>
<evidence type="ECO:0000256" key="3">
    <source>
        <dbReference type="ARBA" id="ARBA00022448"/>
    </source>
</evidence>
<gene>
    <name evidence="10" type="ORF">SAMN05421830_101393</name>
</gene>
<accession>A0A8G2BZX4</accession>
<feature type="transmembrane region" description="Helical" evidence="9">
    <location>
        <begin position="67"/>
        <end position="88"/>
    </location>
</feature>
<feature type="transmembrane region" description="Helical" evidence="9">
    <location>
        <begin position="242"/>
        <end position="265"/>
    </location>
</feature>
<feature type="transmembrane region" description="Helical" evidence="9">
    <location>
        <begin position="271"/>
        <end position="290"/>
    </location>
</feature>
<keyword evidence="11" id="KW-1185">Reference proteome</keyword>
<feature type="transmembrane region" description="Helical" evidence="9">
    <location>
        <begin position="37"/>
        <end position="55"/>
    </location>
</feature>
<evidence type="ECO:0000256" key="4">
    <source>
        <dbReference type="ARBA" id="ARBA00022475"/>
    </source>
</evidence>
<protein>
    <submittedName>
        <fullName evidence="10">Predicted PurR-regulated permease PerM</fullName>
    </submittedName>
</protein>
<dbReference type="EMBL" id="FOTO01000001">
    <property type="protein sequence ID" value="SFL29060.1"/>
    <property type="molecule type" value="Genomic_DNA"/>
</dbReference>
<evidence type="ECO:0000256" key="8">
    <source>
        <dbReference type="SAM" id="MobiDB-lite"/>
    </source>
</evidence>
<evidence type="ECO:0000313" key="11">
    <source>
        <dbReference type="Proteomes" id="UP000199581"/>
    </source>
</evidence>
<feature type="transmembrane region" description="Helical" evidence="9">
    <location>
        <begin position="184"/>
        <end position="206"/>
    </location>
</feature>
<keyword evidence="3" id="KW-0813">Transport</keyword>
<dbReference type="GO" id="GO:0005886">
    <property type="term" value="C:plasma membrane"/>
    <property type="evidence" value="ECO:0007669"/>
    <property type="project" value="UniProtKB-SubCell"/>
</dbReference>
<evidence type="ECO:0000256" key="6">
    <source>
        <dbReference type="ARBA" id="ARBA00022989"/>
    </source>
</evidence>
<dbReference type="PANTHER" id="PTHR21716:SF53">
    <property type="entry name" value="PERMEASE PERM-RELATED"/>
    <property type="match status" value="1"/>
</dbReference>
<evidence type="ECO:0000256" key="9">
    <source>
        <dbReference type="SAM" id="Phobius"/>
    </source>
</evidence>
<comment type="similarity">
    <text evidence="2">Belongs to the autoinducer-2 exporter (AI-2E) (TC 2.A.86) family.</text>
</comment>
<dbReference type="Proteomes" id="UP000199581">
    <property type="component" value="Unassembled WGS sequence"/>
</dbReference>
<dbReference type="OrthoDB" id="5470550at2"/>
<dbReference type="PANTHER" id="PTHR21716">
    <property type="entry name" value="TRANSMEMBRANE PROTEIN"/>
    <property type="match status" value="1"/>
</dbReference>
<keyword evidence="6 9" id="KW-1133">Transmembrane helix</keyword>
<feature type="transmembrane region" description="Helical" evidence="9">
    <location>
        <begin position="14"/>
        <end position="31"/>
    </location>
</feature>
<comment type="subcellular location">
    <subcellularLocation>
        <location evidence="1">Cell membrane</location>
        <topology evidence="1">Multi-pass membrane protein</topology>
    </subcellularLocation>
</comment>
<name>A0A8G2BZX4_DESNO</name>
<comment type="caution">
    <text evidence="10">The sequence shown here is derived from an EMBL/GenBank/DDBJ whole genome shotgun (WGS) entry which is preliminary data.</text>
</comment>
<feature type="transmembrane region" description="Helical" evidence="9">
    <location>
        <begin position="297"/>
        <end position="320"/>
    </location>
</feature>
<proteinExistence type="inferred from homology"/>
<dbReference type="GO" id="GO:0055085">
    <property type="term" value="P:transmembrane transport"/>
    <property type="evidence" value="ECO:0007669"/>
    <property type="project" value="TreeGrafter"/>
</dbReference>
<keyword evidence="5 9" id="KW-0812">Transmembrane</keyword>
<feature type="transmembrane region" description="Helical" evidence="9">
    <location>
        <begin position="340"/>
        <end position="370"/>
    </location>
</feature>
<sequence length="399" mass="43324">MPEKNSDETKQRSVSYHVLLGAALFAFIQSFAMLSHIVLSFLLVILVSLALNPLILRMRALTGSRKIPAGLILGGFLAILILTGWAFLGPMQDSIANISKQLPGYWERLQKPLIMMEQRAAISEEKLQEEVTTEIARTDRQAGQPVVKPAPAAPPKAAAPEDSRSLRSSLSDMFRGVVGSFTSVAFNGAQVLIVLVTVFFGVFFTLMNPRPIAGALFALVPLRHHDKALAVVQRIGMFAPRWAGAMLVGMVTISVLVFLSMWPVFGFTDALVLGLIAGILEAVPFLGPILSSVPALLLALGMGGMTPLWVMIIYVAIQFLENNIIVPFVMAGGMKLHPMAVIFSMLLCVGAFGVLGVLVAAPLVAVAIILHDELYRKQLPETVADEYIREMARRALREK</sequence>
<dbReference type="InterPro" id="IPR002549">
    <property type="entry name" value="AI-2E-like"/>
</dbReference>
<evidence type="ECO:0000313" key="10">
    <source>
        <dbReference type="EMBL" id="SFL29060.1"/>
    </source>
</evidence>
<organism evidence="10 11">
    <name type="scientific">Desulfomicrobium norvegicum (strain DSM 1741 / NCIMB 8310)</name>
    <name type="common">Desulfovibrio baculatus (strain Norway 4)</name>
    <name type="synonym">Desulfovibrio desulfuricans (strain Norway 4)</name>
    <dbReference type="NCBI Taxonomy" id="52561"/>
    <lineage>
        <taxon>Bacteria</taxon>
        <taxon>Pseudomonadati</taxon>
        <taxon>Thermodesulfobacteriota</taxon>
        <taxon>Desulfovibrionia</taxon>
        <taxon>Desulfovibrionales</taxon>
        <taxon>Desulfomicrobiaceae</taxon>
        <taxon>Desulfomicrobium</taxon>
    </lineage>
</organism>